<evidence type="ECO:0000256" key="1">
    <source>
        <dbReference type="ARBA" id="ARBA00004202"/>
    </source>
</evidence>
<dbReference type="GO" id="GO:0005524">
    <property type="term" value="F:ATP binding"/>
    <property type="evidence" value="ECO:0007669"/>
    <property type="project" value="UniProtKB-KW"/>
</dbReference>
<dbReference type="InterPro" id="IPR027417">
    <property type="entry name" value="P-loop_NTPase"/>
</dbReference>
<protein>
    <submittedName>
        <fullName evidence="7">ATP-binding cassette domain-containing protein</fullName>
    </submittedName>
</protein>
<dbReference type="InterPro" id="IPR017871">
    <property type="entry name" value="ABC_transporter-like_CS"/>
</dbReference>
<dbReference type="PROSITE" id="PS50893">
    <property type="entry name" value="ABC_TRANSPORTER_2"/>
    <property type="match status" value="1"/>
</dbReference>
<dbReference type="InterPro" id="IPR050763">
    <property type="entry name" value="ABC_transporter_ATP-binding"/>
</dbReference>
<keyword evidence="3" id="KW-0547">Nucleotide-binding</keyword>
<dbReference type="PANTHER" id="PTHR42711:SF19">
    <property type="entry name" value="DOXORUBICIN RESISTANCE ATP-BINDING PROTEIN DRRA"/>
    <property type="match status" value="1"/>
</dbReference>
<dbReference type="Proteomes" id="UP001323798">
    <property type="component" value="Chromosome"/>
</dbReference>
<keyword evidence="2" id="KW-0813">Transport</keyword>
<name>A0ABZ0SIN2_9MICO</name>
<dbReference type="PROSITE" id="PS00211">
    <property type="entry name" value="ABC_TRANSPORTER_1"/>
    <property type="match status" value="1"/>
</dbReference>
<evidence type="ECO:0000259" key="6">
    <source>
        <dbReference type="PROSITE" id="PS50893"/>
    </source>
</evidence>
<organism evidence="7 8">
    <name type="scientific">Microbacterium rhizosphaerae</name>
    <dbReference type="NCBI Taxonomy" id="1678237"/>
    <lineage>
        <taxon>Bacteria</taxon>
        <taxon>Bacillati</taxon>
        <taxon>Actinomycetota</taxon>
        <taxon>Actinomycetes</taxon>
        <taxon>Micrococcales</taxon>
        <taxon>Microbacteriaceae</taxon>
        <taxon>Microbacterium</taxon>
    </lineage>
</organism>
<keyword evidence="5" id="KW-0046">Antibiotic resistance</keyword>
<evidence type="ECO:0000256" key="3">
    <source>
        <dbReference type="ARBA" id="ARBA00022741"/>
    </source>
</evidence>
<keyword evidence="8" id="KW-1185">Reference proteome</keyword>
<dbReference type="SMART" id="SM00382">
    <property type="entry name" value="AAA"/>
    <property type="match status" value="1"/>
</dbReference>
<reference evidence="7 8" key="1">
    <citation type="submission" date="2023-11" db="EMBL/GenBank/DDBJ databases">
        <title>Genome sequence of Microbacterium rhizosphaerae KACC 19337.</title>
        <authorList>
            <person name="Choi H."/>
            <person name="Kim S."/>
            <person name="Kim Y."/>
            <person name="Kwon S.-W."/>
            <person name="Heo J."/>
        </authorList>
    </citation>
    <scope>NUCLEOTIDE SEQUENCE [LARGE SCALE GENOMIC DNA]</scope>
    <source>
        <strain evidence="7 8">KACC 19337</strain>
    </source>
</reference>
<evidence type="ECO:0000313" key="7">
    <source>
        <dbReference type="EMBL" id="WPR89216.1"/>
    </source>
</evidence>
<dbReference type="InterPro" id="IPR003439">
    <property type="entry name" value="ABC_transporter-like_ATP-bd"/>
</dbReference>
<sequence length="299" mass="31580">MTPAIDVRDLHVSYGANTVLSGLDLTVAPGEVFALLGPNGAGKTTTISVLTTLSAPTAGSATVAGFDVATDAVEVQRRIALTGQSAAVDDMLTATENLVMLGRLSGLSPREARERAGALLEQFSLTDAASRRVKTFSGGMRRRLDLALSFVVVPEVLFLDEPTTGVDPRSRLELWDVIRGLADLGTTVFLTTQYLEEADLLADRVAILDGGRIVETGTPAQLKARVGSDTLVLLGADGKPVEEFPTDGTVADLRRALDAIDARDAGASVALRRPTLDDVFLALTDTQAQRADRIPQEIA</sequence>
<feature type="domain" description="ABC transporter" evidence="6">
    <location>
        <begin position="5"/>
        <end position="235"/>
    </location>
</feature>
<dbReference type="Gene3D" id="3.40.50.300">
    <property type="entry name" value="P-loop containing nucleotide triphosphate hydrolases"/>
    <property type="match status" value="1"/>
</dbReference>
<dbReference type="RefSeq" id="WP_320941932.1">
    <property type="nucleotide sequence ID" value="NZ_BAABEU010000001.1"/>
</dbReference>
<dbReference type="SUPFAM" id="SSF52540">
    <property type="entry name" value="P-loop containing nucleoside triphosphate hydrolases"/>
    <property type="match status" value="1"/>
</dbReference>
<comment type="subcellular location">
    <subcellularLocation>
        <location evidence="1">Cell membrane</location>
        <topology evidence="1">Peripheral membrane protein</topology>
    </subcellularLocation>
</comment>
<dbReference type="InterPro" id="IPR003593">
    <property type="entry name" value="AAA+_ATPase"/>
</dbReference>
<keyword evidence="4 7" id="KW-0067">ATP-binding</keyword>
<dbReference type="PANTHER" id="PTHR42711">
    <property type="entry name" value="ABC TRANSPORTER ATP-BINDING PROTEIN"/>
    <property type="match status" value="1"/>
</dbReference>
<evidence type="ECO:0000256" key="5">
    <source>
        <dbReference type="ARBA" id="ARBA00023251"/>
    </source>
</evidence>
<accession>A0ABZ0SIN2</accession>
<evidence type="ECO:0000256" key="2">
    <source>
        <dbReference type="ARBA" id="ARBA00022448"/>
    </source>
</evidence>
<proteinExistence type="predicted"/>
<gene>
    <name evidence="7" type="ORF">SM116_15855</name>
</gene>
<evidence type="ECO:0000313" key="8">
    <source>
        <dbReference type="Proteomes" id="UP001323798"/>
    </source>
</evidence>
<evidence type="ECO:0000256" key="4">
    <source>
        <dbReference type="ARBA" id="ARBA00022840"/>
    </source>
</evidence>
<dbReference type="Pfam" id="PF00005">
    <property type="entry name" value="ABC_tran"/>
    <property type="match status" value="1"/>
</dbReference>
<dbReference type="EMBL" id="CP139368">
    <property type="protein sequence ID" value="WPR89216.1"/>
    <property type="molecule type" value="Genomic_DNA"/>
</dbReference>